<feature type="domain" description="C2H2-type" evidence="9">
    <location>
        <begin position="24"/>
        <end position="51"/>
    </location>
</feature>
<dbReference type="GO" id="GO:0005634">
    <property type="term" value="C:nucleus"/>
    <property type="evidence" value="ECO:0007669"/>
    <property type="project" value="UniProtKB-SubCell"/>
</dbReference>
<evidence type="ECO:0000313" key="11">
    <source>
        <dbReference type="Proteomes" id="UP000249363"/>
    </source>
</evidence>
<dbReference type="Pfam" id="PF04082">
    <property type="entry name" value="Fungal_trans"/>
    <property type="match status" value="1"/>
</dbReference>
<dbReference type="FunFam" id="3.30.160.60:FF:000446">
    <property type="entry name" value="Zinc finger protein"/>
    <property type="match status" value="1"/>
</dbReference>
<dbReference type="SMART" id="SM00355">
    <property type="entry name" value="ZnF_C2H2"/>
    <property type="match status" value="2"/>
</dbReference>
<evidence type="ECO:0000313" key="10">
    <source>
        <dbReference type="EMBL" id="RAO67289.1"/>
    </source>
</evidence>
<dbReference type="EMBL" id="MIKG01000005">
    <property type="protein sequence ID" value="RAO67289.1"/>
    <property type="molecule type" value="Genomic_DNA"/>
</dbReference>
<keyword evidence="4 7" id="KW-0863">Zinc-finger</keyword>
<dbReference type="FunFam" id="3.30.160.60:FF:000065">
    <property type="entry name" value="B-cell CLL/lymphoma 6, member B"/>
    <property type="match status" value="1"/>
</dbReference>
<dbReference type="InterPro" id="IPR007219">
    <property type="entry name" value="XnlR_reg_dom"/>
</dbReference>
<feature type="domain" description="C2H2-type" evidence="9">
    <location>
        <begin position="52"/>
        <end position="79"/>
    </location>
</feature>
<comment type="caution">
    <text evidence="10">The sequence shown here is derived from an EMBL/GenBank/DDBJ whole genome shotgun (WGS) entry which is preliminary data.</text>
</comment>
<dbReference type="Pfam" id="PF00096">
    <property type="entry name" value="zf-C2H2"/>
    <property type="match status" value="2"/>
</dbReference>
<organism evidence="10 11">
    <name type="scientific">Talaromyces amestolkiae</name>
    <dbReference type="NCBI Taxonomy" id="1196081"/>
    <lineage>
        <taxon>Eukaryota</taxon>
        <taxon>Fungi</taxon>
        <taxon>Dikarya</taxon>
        <taxon>Ascomycota</taxon>
        <taxon>Pezizomycotina</taxon>
        <taxon>Eurotiomycetes</taxon>
        <taxon>Eurotiomycetidae</taxon>
        <taxon>Eurotiales</taxon>
        <taxon>Trichocomaceae</taxon>
        <taxon>Talaromyces</taxon>
        <taxon>Talaromyces sect. Talaromyces</taxon>
    </lineage>
</organism>
<dbReference type="InterPro" id="IPR013087">
    <property type="entry name" value="Znf_C2H2_type"/>
</dbReference>
<evidence type="ECO:0000256" key="7">
    <source>
        <dbReference type="PROSITE-ProRule" id="PRU00042"/>
    </source>
</evidence>
<sequence length="677" mass="76283">MQASPQGVSKRQLRSQAGRPSGPFVCQKCDKSFSRIENLTRHTENHKANGKFACNVCQKRFTRSDILKRHGKIHTTEEIEGRQAYLRATHSDTTRHPNQRNEEQYQHHHVQPDIRLPKSSGMQIERTEPDSGHQNIAIPTPIALQSVPGNGHLTVSYDERLQNRMHGLHGTVPQNPMMIPSPESVAFGSSWSDGYYGIYGEGSFDADLAWILDMAPMSSETIQRMQERLPVAGPAPGSFDTSLQIPQQPTQQGIGNMSADFGNGDESRHHTSIENRNNWPDEDELPGVAPISVEESTYVIPDSRSWVDWGELSSPLERLQDAPTQSYTVNPDIRARAWCGHKVAFEFAEGARGILVTASRRCKLLDCRPKPLLSGMQQPRSMRTRLNDSWKNWINLEQRKRLGLCVFMFDLQFPALFHNQPYISKAETVNLVLPCAAAFWDAKSAESWKVLLGPAEIPSSTYFMVPLDTCLLYPAIKREAPYAPIDSFSKTLLMYALFTHIFEWRQSLNIVLHSAFIRGPEHTTPGEGLKERQRWLQDALEAWLKNYHRPDGDIRSDRSGAASPAALLLYCIAELYIEISISDLHQFAGRSGLSEDIKLAEDSLRRWCRSSRSARTMHRVHEMLDLAHQTIESGLAHECAFEIAVALLTGGLTCWMYEKLGGQTSSGTQVSFLIFYS</sequence>
<dbReference type="GO" id="GO:0000981">
    <property type="term" value="F:DNA-binding transcription factor activity, RNA polymerase II-specific"/>
    <property type="evidence" value="ECO:0007669"/>
    <property type="project" value="InterPro"/>
</dbReference>
<dbReference type="InterPro" id="IPR051059">
    <property type="entry name" value="VerF-like"/>
</dbReference>
<reference evidence="10 11" key="1">
    <citation type="journal article" date="2017" name="Biotechnol. Biofuels">
        <title>Differential beta-glucosidase expression as a function of carbon source availability in Talaromyces amestolkiae: a genomic and proteomic approach.</title>
        <authorList>
            <person name="de Eugenio L.I."/>
            <person name="Mendez-Liter J.A."/>
            <person name="Nieto-Dominguez M."/>
            <person name="Alonso L."/>
            <person name="Gil-Munoz J."/>
            <person name="Barriuso J."/>
            <person name="Prieto A."/>
            <person name="Martinez M.J."/>
        </authorList>
    </citation>
    <scope>NUCLEOTIDE SEQUENCE [LARGE SCALE GENOMIC DNA]</scope>
    <source>
        <strain evidence="10 11">CIB</strain>
    </source>
</reference>
<dbReference type="GO" id="GO:0006351">
    <property type="term" value="P:DNA-templated transcription"/>
    <property type="evidence" value="ECO:0007669"/>
    <property type="project" value="InterPro"/>
</dbReference>
<dbReference type="STRING" id="1196081.A0A364KUS7"/>
<keyword evidence="11" id="KW-1185">Reference proteome</keyword>
<feature type="region of interest" description="Disordered" evidence="8">
    <location>
        <begin position="1"/>
        <end position="24"/>
    </location>
</feature>
<keyword evidence="3" id="KW-0677">Repeat</keyword>
<name>A0A364KUS7_TALAM</name>
<evidence type="ECO:0000256" key="8">
    <source>
        <dbReference type="SAM" id="MobiDB-lite"/>
    </source>
</evidence>
<evidence type="ECO:0000256" key="1">
    <source>
        <dbReference type="ARBA" id="ARBA00004123"/>
    </source>
</evidence>
<dbReference type="RefSeq" id="XP_040731805.1">
    <property type="nucleotide sequence ID" value="XM_040875543.1"/>
</dbReference>
<dbReference type="PANTHER" id="PTHR40626:SF35">
    <property type="entry name" value="FINGER DOMAIN PROTEIN, PUTATIVE-RELATED"/>
    <property type="match status" value="1"/>
</dbReference>
<evidence type="ECO:0000256" key="6">
    <source>
        <dbReference type="ARBA" id="ARBA00023242"/>
    </source>
</evidence>
<dbReference type="SUPFAM" id="SSF57667">
    <property type="entry name" value="beta-beta-alpha zinc fingers"/>
    <property type="match status" value="1"/>
</dbReference>
<evidence type="ECO:0000256" key="4">
    <source>
        <dbReference type="ARBA" id="ARBA00022771"/>
    </source>
</evidence>
<dbReference type="Proteomes" id="UP000249363">
    <property type="component" value="Unassembled WGS sequence"/>
</dbReference>
<accession>A0A364KUS7</accession>
<comment type="subcellular location">
    <subcellularLocation>
        <location evidence="1">Nucleus</location>
    </subcellularLocation>
</comment>
<evidence type="ECO:0000256" key="2">
    <source>
        <dbReference type="ARBA" id="ARBA00022723"/>
    </source>
</evidence>
<dbReference type="OrthoDB" id="1405595at2759"/>
<dbReference type="Gene3D" id="3.30.160.60">
    <property type="entry name" value="Classic Zinc Finger"/>
    <property type="match status" value="2"/>
</dbReference>
<feature type="region of interest" description="Disordered" evidence="8">
    <location>
        <begin position="91"/>
        <end position="111"/>
    </location>
</feature>
<feature type="region of interest" description="Disordered" evidence="8">
    <location>
        <begin position="265"/>
        <end position="284"/>
    </location>
</feature>
<keyword evidence="2" id="KW-0479">Metal-binding</keyword>
<keyword evidence="6" id="KW-0539">Nucleus</keyword>
<dbReference type="PROSITE" id="PS50157">
    <property type="entry name" value="ZINC_FINGER_C2H2_2"/>
    <property type="match status" value="2"/>
</dbReference>
<dbReference type="PANTHER" id="PTHR40626">
    <property type="entry name" value="MIP31509P"/>
    <property type="match status" value="1"/>
</dbReference>
<dbReference type="GO" id="GO:0008270">
    <property type="term" value="F:zinc ion binding"/>
    <property type="evidence" value="ECO:0007669"/>
    <property type="project" value="UniProtKB-KW"/>
</dbReference>
<evidence type="ECO:0000256" key="5">
    <source>
        <dbReference type="ARBA" id="ARBA00022833"/>
    </source>
</evidence>
<evidence type="ECO:0000256" key="3">
    <source>
        <dbReference type="ARBA" id="ARBA00022737"/>
    </source>
</evidence>
<dbReference type="GeneID" id="63792517"/>
<proteinExistence type="predicted"/>
<dbReference type="GO" id="GO:0000978">
    <property type="term" value="F:RNA polymerase II cis-regulatory region sequence-specific DNA binding"/>
    <property type="evidence" value="ECO:0007669"/>
    <property type="project" value="InterPro"/>
</dbReference>
<dbReference type="GO" id="GO:0000785">
    <property type="term" value="C:chromatin"/>
    <property type="evidence" value="ECO:0007669"/>
    <property type="project" value="TreeGrafter"/>
</dbReference>
<gene>
    <name evidence="10" type="ORF">BHQ10_003301</name>
</gene>
<dbReference type="AlphaFoldDB" id="A0A364KUS7"/>
<keyword evidence="5" id="KW-0862">Zinc</keyword>
<dbReference type="InterPro" id="IPR036236">
    <property type="entry name" value="Znf_C2H2_sf"/>
</dbReference>
<evidence type="ECO:0000259" key="9">
    <source>
        <dbReference type="PROSITE" id="PS50157"/>
    </source>
</evidence>
<dbReference type="PROSITE" id="PS00028">
    <property type="entry name" value="ZINC_FINGER_C2H2_1"/>
    <property type="match status" value="1"/>
</dbReference>
<protein>
    <recommendedName>
        <fullName evidence="9">C2H2-type domain-containing protein</fullName>
    </recommendedName>
</protein>